<evidence type="ECO:0000259" key="1">
    <source>
        <dbReference type="Pfam" id="PF13847"/>
    </source>
</evidence>
<keyword evidence="3" id="KW-1185">Reference proteome</keyword>
<dbReference type="RefSeq" id="WP_272084626.1">
    <property type="nucleotide sequence ID" value="NZ_JAQNDL010000001.1"/>
</dbReference>
<dbReference type="GO" id="GO:0008168">
    <property type="term" value="F:methyltransferase activity"/>
    <property type="evidence" value="ECO:0007669"/>
    <property type="project" value="UniProtKB-KW"/>
</dbReference>
<dbReference type="Pfam" id="PF13847">
    <property type="entry name" value="Methyltransf_31"/>
    <property type="match status" value="1"/>
</dbReference>
<proteinExistence type="predicted"/>
<organism evidence="2 3">
    <name type="scientific">Nannocystis bainbridge</name>
    <dbReference type="NCBI Taxonomy" id="2995303"/>
    <lineage>
        <taxon>Bacteria</taxon>
        <taxon>Pseudomonadati</taxon>
        <taxon>Myxococcota</taxon>
        <taxon>Polyangia</taxon>
        <taxon>Nannocystales</taxon>
        <taxon>Nannocystaceae</taxon>
        <taxon>Nannocystis</taxon>
    </lineage>
</organism>
<dbReference type="PANTHER" id="PTHR43861">
    <property type="entry name" value="TRANS-ACONITATE 2-METHYLTRANSFERASE-RELATED"/>
    <property type="match status" value="1"/>
</dbReference>
<comment type="caution">
    <text evidence="2">The sequence shown here is derived from an EMBL/GenBank/DDBJ whole genome shotgun (WGS) entry which is preliminary data.</text>
</comment>
<evidence type="ECO:0000313" key="2">
    <source>
        <dbReference type="EMBL" id="MDC0716179.1"/>
    </source>
</evidence>
<protein>
    <submittedName>
        <fullName evidence="2">Methyltransferase domain-containing protein</fullName>
    </submittedName>
</protein>
<dbReference type="Gene3D" id="3.40.50.150">
    <property type="entry name" value="Vaccinia Virus protein VP39"/>
    <property type="match status" value="1"/>
</dbReference>
<dbReference type="PANTHER" id="PTHR43861:SF1">
    <property type="entry name" value="TRANS-ACONITATE 2-METHYLTRANSFERASE"/>
    <property type="match status" value="1"/>
</dbReference>
<dbReference type="GO" id="GO:0032259">
    <property type="term" value="P:methylation"/>
    <property type="evidence" value="ECO:0007669"/>
    <property type="project" value="UniProtKB-KW"/>
</dbReference>
<dbReference type="SUPFAM" id="SSF53335">
    <property type="entry name" value="S-adenosyl-L-methionine-dependent methyltransferases"/>
    <property type="match status" value="1"/>
</dbReference>
<dbReference type="InterPro" id="IPR025714">
    <property type="entry name" value="Methyltranfer_dom"/>
</dbReference>
<dbReference type="CDD" id="cd02440">
    <property type="entry name" value="AdoMet_MTases"/>
    <property type="match status" value="1"/>
</dbReference>
<reference evidence="2 3" key="1">
    <citation type="submission" date="2022-11" db="EMBL/GenBank/DDBJ databases">
        <title>Minimal conservation of predation-associated metabolite biosynthetic gene clusters underscores biosynthetic potential of Myxococcota including descriptions for ten novel species: Archangium lansinium sp. nov., Myxococcus landrumus sp. nov., Nannocystis bai.</title>
        <authorList>
            <person name="Ahearne A."/>
            <person name="Stevens C."/>
            <person name="Dowd S."/>
        </authorList>
    </citation>
    <scope>NUCLEOTIDE SEQUENCE [LARGE SCALE GENOMIC DNA]</scope>
    <source>
        <strain evidence="2 3">BB15-2</strain>
    </source>
</reference>
<feature type="domain" description="Methyltransferase" evidence="1">
    <location>
        <begin position="45"/>
        <end position="158"/>
    </location>
</feature>
<sequence length="284" mass="31784">MESESRDSETYLLGDSQREEERLRKQIQDLAGEARWLLDQLEIRPGARAIELGCGPQGALELLSERVGPTGTVVGLDRNESFVASARAHVAKQQRTNVEVVHGDARAPGLPRESFDVVFCRLVLVNVPRPEQVVEAMVSLLRPGGVLASHEADYLPHLCDPPSPAWDRLFEIFQAYSRAKGVDLFVGRKIHRMLRDAGLVELRVNPVIHIYPHGHNRRHIFLDFVQNVRAALVSGGFVGEAELGGLLRDLKRHCDDPDTLVVSHLYFQVWGRKPEHRASGRDHG</sequence>
<keyword evidence="2" id="KW-0489">Methyltransferase</keyword>
<evidence type="ECO:0000313" key="3">
    <source>
        <dbReference type="Proteomes" id="UP001221686"/>
    </source>
</evidence>
<dbReference type="EMBL" id="JAQNDL010000001">
    <property type="protein sequence ID" value="MDC0716179.1"/>
    <property type="molecule type" value="Genomic_DNA"/>
</dbReference>
<keyword evidence="2" id="KW-0808">Transferase</keyword>
<dbReference type="Proteomes" id="UP001221686">
    <property type="component" value="Unassembled WGS sequence"/>
</dbReference>
<gene>
    <name evidence="2" type="ORF">POL25_04710</name>
</gene>
<name>A0ABT5DRG0_9BACT</name>
<accession>A0ABT5DRG0</accession>
<dbReference type="InterPro" id="IPR029063">
    <property type="entry name" value="SAM-dependent_MTases_sf"/>
</dbReference>